<dbReference type="AlphaFoldDB" id="A0AAD6QKJ8"/>
<proteinExistence type="predicted"/>
<keyword evidence="2" id="KW-1185">Reference proteome</keyword>
<comment type="caution">
    <text evidence="1">The sequence shown here is derived from an EMBL/GenBank/DDBJ whole genome shotgun (WGS) entry which is preliminary data.</text>
</comment>
<dbReference type="Proteomes" id="UP001164929">
    <property type="component" value="Chromosome 6"/>
</dbReference>
<evidence type="ECO:0000313" key="2">
    <source>
        <dbReference type="Proteomes" id="UP001164929"/>
    </source>
</evidence>
<organism evidence="1 2">
    <name type="scientific">Populus alba x Populus x berolinensis</name>
    <dbReference type="NCBI Taxonomy" id="444605"/>
    <lineage>
        <taxon>Eukaryota</taxon>
        <taxon>Viridiplantae</taxon>
        <taxon>Streptophyta</taxon>
        <taxon>Embryophyta</taxon>
        <taxon>Tracheophyta</taxon>
        <taxon>Spermatophyta</taxon>
        <taxon>Magnoliopsida</taxon>
        <taxon>eudicotyledons</taxon>
        <taxon>Gunneridae</taxon>
        <taxon>Pentapetalae</taxon>
        <taxon>rosids</taxon>
        <taxon>fabids</taxon>
        <taxon>Malpighiales</taxon>
        <taxon>Salicaceae</taxon>
        <taxon>Saliceae</taxon>
        <taxon>Populus</taxon>
    </lineage>
</organism>
<dbReference type="EMBL" id="JAQIZT010000006">
    <property type="protein sequence ID" value="KAJ6991989.1"/>
    <property type="molecule type" value="Genomic_DNA"/>
</dbReference>
<accession>A0AAD6QKJ8</accession>
<protein>
    <submittedName>
        <fullName evidence="1">Uncharacterized protein</fullName>
    </submittedName>
</protein>
<name>A0AAD6QKJ8_9ROSI</name>
<sequence>MEYCPKLAMDQRGCVSLKPFILHSKGYYKNALLELICSHGVYLSQDPLSLPTPENNDGPACFCCARTFQLSQVAQLMNNDVQVFHSWYALKLKQPACFVRKCCIKGKSRGYGTIEEIMNKQSPSIKTVQ</sequence>
<evidence type="ECO:0000313" key="1">
    <source>
        <dbReference type="EMBL" id="KAJ6991989.1"/>
    </source>
</evidence>
<reference evidence="1" key="1">
    <citation type="journal article" date="2023" name="Mol. Ecol. Resour.">
        <title>Chromosome-level genome assembly of a triploid poplar Populus alba 'Berolinensis'.</title>
        <authorList>
            <person name="Chen S."/>
            <person name="Yu Y."/>
            <person name="Wang X."/>
            <person name="Wang S."/>
            <person name="Zhang T."/>
            <person name="Zhou Y."/>
            <person name="He R."/>
            <person name="Meng N."/>
            <person name="Wang Y."/>
            <person name="Liu W."/>
            <person name="Liu Z."/>
            <person name="Liu J."/>
            <person name="Guo Q."/>
            <person name="Huang H."/>
            <person name="Sederoff R.R."/>
            <person name="Wang G."/>
            <person name="Qu G."/>
            <person name="Chen S."/>
        </authorList>
    </citation>
    <scope>NUCLEOTIDE SEQUENCE</scope>
    <source>
        <strain evidence="1">SC-2020</strain>
    </source>
</reference>
<gene>
    <name evidence="1" type="ORF">NC653_015361</name>
</gene>